<dbReference type="Proteomes" id="UP000003494">
    <property type="component" value="Unassembled WGS sequence"/>
</dbReference>
<dbReference type="SUPFAM" id="SSF53613">
    <property type="entry name" value="Ribokinase-like"/>
    <property type="match status" value="1"/>
</dbReference>
<protein>
    <submittedName>
        <fullName evidence="7">Kinase, PfkB family</fullName>
    </submittedName>
</protein>
<accession>C4GDE1</accession>
<dbReference type="AlphaFoldDB" id="C4GDE1"/>
<sequence length="338" mass="36992">MKQYDVTALGELLIDFTENGLSEQGNPLLEANPGGAPCNVLAMLAKYGRRTAFIGKVGEDAFGRKLAGILAECGIDTEGLCFDPQVHTTLAFVHKLADGDRDFSFYRNPGADMMLSVADVRKDLIRQSRIFHFGTLSMTDPGCRQATEAAIGLAKESEALISFDPNLRPPLWRDLAEAKEAILYGISQCHVLKISDNEIEFITGMQDYDRAARSLQDQFYTKLICVTLGEEGSRAYYGDQVVCADPYPADQVVDTTGAGDTFTGSMLNFLLERADQKNTGADGLQEEGTGVLLEDLEADELERMLKRANAGASLIVRRRGALRMMPEPEEITALCGEK</sequence>
<evidence type="ECO:0000313" key="7">
    <source>
        <dbReference type="EMBL" id="EEP27420.1"/>
    </source>
</evidence>
<keyword evidence="5" id="KW-0067">ATP-binding</keyword>
<evidence type="ECO:0000256" key="3">
    <source>
        <dbReference type="ARBA" id="ARBA00022741"/>
    </source>
</evidence>
<proteinExistence type="inferred from homology"/>
<dbReference type="RefSeq" id="WP_006907091.1">
    <property type="nucleotide sequence ID" value="NZ_GG665867.1"/>
</dbReference>
<evidence type="ECO:0000256" key="2">
    <source>
        <dbReference type="ARBA" id="ARBA00022679"/>
    </source>
</evidence>
<dbReference type="GO" id="GO:0005524">
    <property type="term" value="F:ATP binding"/>
    <property type="evidence" value="ECO:0007669"/>
    <property type="project" value="UniProtKB-KW"/>
</dbReference>
<name>C4GDE1_9FIRM</name>
<keyword evidence="4 7" id="KW-0418">Kinase</keyword>
<gene>
    <name evidence="7" type="ORF">GCWU000342_02114</name>
</gene>
<comment type="caution">
    <text evidence="7">The sequence shown here is derived from an EMBL/GenBank/DDBJ whole genome shotgun (WGS) entry which is preliminary data.</text>
</comment>
<dbReference type="Gene3D" id="3.40.1190.20">
    <property type="match status" value="1"/>
</dbReference>
<feature type="domain" description="Carbohydrate kinase PfkB" evidence="6">
    <location>
        <begin position="6"/>
        <end position="326"/>
    </location>
</feature>
<dbReference type="InterPro" id="IPR011611">
    <property type="entry name" value="PfkB_dom"/>
</dbReference>
<dbReference type="HOGENOM" id="CLU_027634_6_1_9"/>
<dbReference type="GO" id="GO:0016301">
    <property type="term" value="F:kinase activity"/>
    <property type="evidence" value="ECO:0007669"/>
    <property type="project" value="UniProtKB-KW"/>
</dbReference>
<evidence type="ECO:0000256" key="5">
    <source>
        <dbReference type="ARBA" id="ARBA00022840"/>
    </source>
</evidence>
<dbReference type="CDD" id="cd01167">
    <property type="entry name" value="bac_FRK"/>
    <property type="match status" value="1"/>
</dbReference>
<reference evidence="7" key="1">
    <citation type="submission" date="2009-04" db="EMBL/GenBank/DDBJ databases">
        <authorList>
            <person name="Weinstock G."/>
            <person name="Sodergren E."/>
            <person name="Clifton S."/>
            <person name="Fulton L."/>
            <person name="Fulton B."/>
            <person name="Courtney L."/>
            <person name="Fronick C."/>
            <person name="Harrison M."/>
            <person name="Strong C."/>
            <person name="Farmer C."/>
            <person name="Delahaunty K."/>
            <person name="Markovic C."/>
            <person name="Hall O."/>
            <person name="Minx P."/>
            <person name="Tomlinson C."/>
            <person name="Mitreva M."/>
            <person name="Nelson J."/>
            <person name="Hou S."/>
            <person name="Wollam A."/>
            <person name="Pepin K.H."/>
            <person name="Johnson M."/>
            <person name="Bhonagiri V."/>
            <person name="Nash W.E."/>
            <person name="Warren W."/>
            <person name="Chinwalla A."/>
            <person name="Mardis E.R."/>
            <person name="Wilson R.K."/>
        </authorList>
    </citation>
    <scope>NUCLEOTIDE SEQUENCE [LARGE SCALE GENOMIC DNA]</scope>
    <source>
        <strain evidence="7">DSM 14600</strain>
    </source>
</reference>
<evidence type="ECO:0000256" key="1">
    <source>
        <dbReference type="ARBA" id="ARBA00010688"/>
    </source>
</evidence>
<dbReference type="InterPro" id="IPR050306">
    <property type="entry name" value="PfkB_Carbo_kinase"/>
</dbReference>
<dbReference type="PANTHER" id="PTHR43085">
    <property type="entry name" value="HEXOKINASE FAMILY MEMBER"/>
    <property type="match status" value="1"/>
</dbReference>
<dbReference type="InterPro" id="IPR029056">
    <property type="entry name" value="Ribokinase-like"/>
</dbReference>
<dbReference type="PANTHER" id="PTHR43085:SF1">
    <property type="entry name" value="PSEUDOURIDINE KINASE-RELATED"/>
    <property type="match status" value="1"/>
</dbReference>
<evidence type="ECO:0000256" key="4">
    <source>
        <dbReference type="ARBA" id="ARBA00022777"/>
    </source>
</evidence>
<keyword evidence="8" id="KW-1185">Reference proteome</keyword>
<evidence type="ECO:0000259" key="6">
    <source>
        <dbReference type="Pfam" id="PF00294"/>
    </source>
</evidence>
<organism evidence="7 8">
    <name type="scientific">Shuttleworthella satelles DSM 14600</name>
    <dbReference type="NCBI Taxonomy" id="626523"/>
    <lineage>
        <taxon>Bacteria</taxon>
        <taxon>Bacillati</taxon>
        <taxon>Bacillota</taxon>
        <taxon>Clostridia</taxon>
        <taxon>Lachnospirales</taxon>
        <taxon>Lachnospiraceae</taxon>
        <taxon>Shuttleworthella</taxon>
    </lineage>
</organism>
<keyword evidence="3" id="KW-0547">Nucleotide-binding</keyword>
<dbReference type="Pfam" id="PF00294">
    <property type="entry name" value="PfkB"/>
    <property type="match status" value="1"/>
</dbReference>
<dbReference type="STRING" id="626523.GCWU000342_02114"/>
<comment type="similarity">
    <text evidence="1">Belongs to the carbohydrate kinase PfkB family.</text>
</comment>
<dbReference type="eggNOG" id="COG0524">
    <property type="taxonomic scope" value="Bacteria"/>
</dbReference>
<keyword evidence="2" id="KW-0808">Transferase</keyword>
<dbReference type="EMBL" id="ACIP02000007">
    <property type="protein sequence ID" value="EEP27420.1"/>
    <property type="molecule type" value="Genomic_DNA"/>
</dbReference>
<evidence type="ECO:0000313" key="8">
    <source>
        <dbReference type="Proteomes" id="UP000003494"/>
    </source>
</evidence>